<dbReference type="RefSeq" id="WP_206727212.1">
    <property type="nucleotide sequence ID" value="NZ_CP071090.1"/>
</dbReference>
<evidence type="ECO:0000313" key="3">
    <source>
        <dbReference type="Proteomes" id="UP000662747"/>
    </source>
</evidence>
<keyword evidence="3" id="KW-1185">Reference proteome</keyword>
<dbReference type="Pfam" id="PF24819">
    <property type="entry name" value="DUF7710"/>
    <property type="match status" value="1"/>
</dbReference>
<evidence type="ECO:0000313" key="2">
    <source>
        <dbReference type="EMBL" id="QSQ25659.1"/>
    </source>
</evidence>
<protein>
    <recommendedName>
        <fullName evidence="1">DUF7710 domain-containing protein</fullName>
    </recommendedName>
</protein>
<dbReference type="Proteomes" id="UP000662747">
    <property type="component" value="Chromosome"/>
</dbReference>
<organism evidence="2 3">
    <name type="scientific">Pyxidicoccus parkwayensis</name>
    <dbReference type="NCBI Taxonomy" id="2813578"/>
    <lineage>
        <taxon>Bacteria</taxon>
        <taxon>Pseudomonadati</taxon>
        <taxon>Myxococcota</taxon>
        <taxon>Myxococcia</taxon>
        <taxon>Myxococcales</taxon>
        <taxon>Cystobacterineae</taxon>
        <taxon>Myxococcaceae</taxon>
        <taxon>Pyxidicoccus</taxon>
    </lineage>
</organism>
<proteinExistence type="predicted"/>
<gene>
    <name evidence="2" type="ORF">JY651_12315</name>
</gene>
<evidence type="ECO:0000259" key="1">
    <source>
        <dbReference type="Pfam" id="PF24819"/>
    </source>
</evidence>
<feature type="domain" description="DUF7710" evidence="1">
    <location>
        <begin position="118"/>
        <end position="199"/>
    </location>
</feature>
<dbReference type="InterPro" id="IPR056127">
    <property type="entry name" value="DUF7710"/>
</dbReference>
<dbReference type="EMBL" id="CP071090">
    <property type="protein sequence ID" value="QSQ25659.1"/>
    <property type="molecule type" value="Genomic_DNA"/>
</dbReference>
<accession>A0ABX7P587</accession>
<reference evidence="2 3" key="1">
    <citation type="submission" date="2021-02" db="EMBL/GenBank/DDBJ databases">
        <title>De Novo genome assembly of isolated myxobacteria.</title>
        <authorList>
            <person name="Stevens D.C."/>
        </authorList>
    </citation>
    <scope>NUCLEOTIDE SEQUENCE [LARGE SCALE GENOMIC DNA]</scope>
    <source>
        <strain evidence="3">SCPEA02</strain>
    </source>
</reference>
<sequence>MRRLSFPFVMPYGEYDWVVGFSATRETLAPLGAPAYIEEDSARTVGGREFYWAFEREDGLRFDVVWLESYRAADVRADPPDAKQAIAALRFLGVNAVFEERPLPDELLMKRRQARGAVWLFTGKGATQPTAVFSRKQSADSWLAKTGFSGVLVAYPLDCSRYDFEQGFGTPNLPPANSAEAQSFVGNLGERYEYVDGRQVPGTDEGGA</sequence>
<name>A0ABX7P587_9BACT</name>